<feature type="non-terminal residue" evidence="1">
    <location>
        <position position="80"/>
    </location>
</feature>
<proteinExistence type="predicted"/>
<dbReference type="EMBL" id="ML208336">
    <property type="protein sequence ID" value="TFK69134.1"/>
    <property type="molecule type" value="Genomic_DNA"/>
</dbReference>
<dbReference type="Proteomes" id="UP000308600">
    <property type="component" value="Unassembled WGS sequence"/>
</dbReference>
<evidence type="ECO:0000313" key="2">
    <source>
        <dbReference type="Proteomes" id="UP000308600"/>
    </source>
</evidence>
<organism evidence="1 2">
    <name type="scientific">Pluteus cervinus</name>
    <dbReference type="NCBI Taxonomy" id="181527"/>
    <lineage>
        <taxon>Eukaryota</taxon>
        <taxon>Fungi</taxon>
        <taxon>Dikarya</taxon>
        <taxon>Basidiomycota</taxon>
        <taxon>Agaricomycotina</taxon>
        <taxon>Agaricomycetes</taxon>
        <taxon>Agaricomycetidae</taxon>
        <taxon>Agaricales</taxon>
        <taxon>Pluteineae</taxon>
        <taxon>Pluteaceae</taxon>
        <taxon>Pluteus</taxon>
    </lineage>
</organism>
<gene>
    <name evidence="1" type="ORF">BDN72DRAFT_840949</name>
</gene>
<reference evidence="1 2" key="1">
    <citation type="journal article" date="2019" name="Nat. Ecol. Evol.">
        <title>Megaphylogeny resolves global patterns of mushroom evolution.</title>
        <authorList>
            <person name="Varga T."/>
            <person name="Krizsan K."/>
            <person name="Foldi C."/>
            <person name="Dima B."/>
            <person name="Sanchez-Garcia M."/>
            <person name="Sanchez-Ramirez S."/>
            <person name="Szollosi G.J."/>
            <person name="Szarkandi J.G."/>
            <person name="Papp V."/>
            <person name="Albert L."/>
            <person name="Andreopoulos W."/>
            <person name="Angelini C."/>
            <person name="Antonin V."/>
            <person name="Barry K.W."/>
            <person name="Bougher N.L."/>
            <person name="Buchanan P."/>
            <person name="Buyck B."/>
            <person name="Bense V."/>
            <person name="Catcheside P."/>
            <person name="Chovatia M."/>
            <person name="Cooper J."/>
            <person name="Damon W."/>
            <person name="Desjardin D."/>
            <person name="Finy P."/>
            <person name="Geml J."/>
            <person name="Haridas S."/>
            <person name="Hughes K."/>
            <person name="Justo A."/>
            <person name="Karasinski D."/>
            <person name="Kautmanova I."/>
            <person name="Kiss B."/>
            <person name="Kocsube S."/>
            <person name="Kotiranta H."/>
            <person name="LaButti K.M."/>
            <person name="Lechner B.E."/>
            <person name="Liimatainen K."/>
            <person name="Lipzen A."/>
            <person name="Lukacs Z."/>
            <person name="Mihaltcheva S."/>
            <person name="Morgado L.N."/>
            <person name="Niskanen T."/>
            <person name="Noordeloos M.E."/>
            <person name="Ohm R.A."/>
            <person name="Ortiz-Santana B."/>
            <person name="Ovrebo C."/>
            <person name="Racz N."/>
            <person name="Riley R."/>
            <person name="Savchenko A."/>
            <person name="Shiryaev A."/>
            <person name="Soop K."/>
            <person name="Spirin V."/>
            <person name="Szebenyi C."/>
            <person name="Tomsovsky M."/>
            <person name="Tulloss R.E."/>
            <person name="Uehling J."/>
            <person name="Grigoriev I.V."/>
            <person name="Vagvolgyi C."/>
            <person name="Papp T."/>
            <person name="Martin F.M."/>
            <person name="Miettinen O."/>
            <person name="Hibbett D.S."/>
            <person name="Nagy L.G."/>
        </authorList>
    </citation>
    <scope>NUCLEOTIDE SEQUENCE [LARGE SCALE GENOMIC DNA]</scope>
    <source>
        <strain evidence="1 2">NL-1719</strain>
    </source>
</reference>
<accession>A0ACD3AUV2</accession>
<protein>
    <submittedName>
        <fullName evidence="1">Uncharacterized protein</fullName>
    </submittedName>
</protein>
<sequence>MVFIYSLKSWISHIPPSNSITPTSTLNTPLPVDYQSPPRYSLVPWVRRMLLKTGRARTARIAPVRGLWTWIARCLLGRSS</sequence>
<name>A0ACD3AUV2_9AGAR</name>
<evidence type="ECO:0000313" key="1">
    <source>
        <dbReference type="EMBL" id="TFK69134.1"/>
    </source>
</evidence>
<keyword evidence="2" id="KW-1185">Reference proteome</keyword>